<feature type="region of interest" description="Disordered" evidence="1">
    <location>
        <begin position="1"/>
        <end position="22"/>
    </location>
</feature>
<feature type="compositionally biased region" description="Basic and acidic residues" evidence="1">
    <location>
        <begin position="690"/>
        <end position="699"/>
    </location>
</feature>
<protein>
    <submittedName>
        <fullName evidence="2">Uncharacterized protein</fullName>
    </submittedName>
</protein>
<evidence type="ECO:0000313" key="2">
    <source>
        <dbReference type="EMBL" id="RIY33455.1"/>
    </source>
</evidence>
<name>A0A3A1Y769_9GAMM</name>
<evidence type="ECO:0000256" key="1">
    <source>
        <dbReference type="SAM" id="MobiDB-lite"/>
    </source>
</evidence>
<dbReference type="Proteomes" id="UP000265964">
    <property type="component" value="Unassembled WGS sequence"/>
</dbReference>
<accession>A0A3A1Y769</accession>
<organism evidence="2 3">
    <name type="scientific">Psittacicella gerlachiana</name>
    <dbReference type="NCBI Taxonomy" id="2028574"/>
    <lineage>
        <taxon>Bacteria</taxon>
        <taxon>Pseudomonadati</taxon>
        <taxon>Pseudomonadota</taxon>
        <taxon>Gammaproteobacteria</taxon>
        <taxon>Pasteurellales</taxon>
        <taxon>Psittacicellaceae</taxon>
        <taxon>Psittacicella</taxon>
    </lineage>
</organism>
<sequence>MNYVRGKNESAEKSREHTNMFQKKRQYSPDLYRSILIELEFTVNFTNRLNFNDPIVNSVFHLNRTARNLKLPIEKSYNHDVVKAFRMQQTEGKSKANGTGLLVLTFSSLYASLLMANHQDRDLRHLLLMKIVTFYDFYLSEVDPTNPYVNVSALTTGEFNQLVAQMQDPQKNHKDIIPERFQGLPLFSLTSALFKYVYNYLCSEHNIYRQQRILDALDLYMSSHSYVAFTLGLGATYHASMRKLGLESQAPFWFFKFDFTDQQTRTLNYITDNFIFNEALGDPESYYELGRLFAQSKMPLHEFARSVKSLGVMSAFPREPESKEFYQEHIAKQQANYPESFHFIVDSLRKAYARVLSVMVQLRAQQQDPEEQGDSTLVTEKDPAMNLDMVLDLNSYLGENNDQLYFANQIYHLADIYTNCNELPDFVPIDYNSPTLLPVNVDCYQDDRNSVFVPAFVDLGTQALAPVILKPANAVLSVNLNREQKKFANDMLKKQAGVLGYHCLVQNAPAFQELYKAQAQQVKEQIELMSFAGEKLIFANYTEQQLAYIDEVYKQALASCIAETKQDSKAKYFLTNELLPKQRKGLLTFATNNQVIPLSELLEPSVNYQDEYALLQALQTERDLKFRGQASVEHLAEIDQLLAGEQTEFAPKEETSLQYEQLSQLLPQTKNKNNHAVMPERIPQASDFAPELKAEERPTRQTKVKVTPEVKPAIFSKDTVLRVSRSARKKGKK</sequence>
<reference evidence="2 3" key="1">
    <citation type="submission" date="2017-08" db="EMBL/GenBank/DDBJ databases">
        <title>Reclassification of Bisgaard taxon 37 and 44.</title>
        <authorList>
            <person name="Christensen H."/>
        </authorList>
    </citation>
    <scope>NUCLEOTIDE SEQUENCE [LARGE SCALE GENOMIC DNA]</scope>
    <source>
        <strain evidence="2 3">EEAB3T1</strain>
    </source>
</reference>
<feature type="region of interest" description="Disordered" evidence="1">
    <location>
        <begin position="685"/>
        <end position="705"/>
    </location>
</feature>
<gene>
    <name evidence="2" type="ORF">CKF59_06350</name>
</gene>
<comment type="caution">
    <text evidence="2">The sequence shown here is derived from an EMBL/GenBank/DDBJ whole genome shotgun (WGS) entry which is preliminary data.</text>
</comment>
<feature type="compositionally biased region" description="Basic and acidic residues" evidence="1">
    <location>
        <begin position="1"/>
        <end position="18"/>
    </location>
</feature>
<evidence type="ECO:0000313" key="3">
    <source>
        <dbReference type="Proteomes" id="UP000265964"/>
    </source>
</evidence>
<keyword evidence="3" id="KW-1185">Reference proteome</keyword>
<dbReference type="AlphaFoldDB" id="A0A3A1Y769"/>
<dbReference type="EMBL" id="NRJF01000194">
    <property type="protein sequence ID" value="RIY33455.1"/>
    <property type="molecule type" value="Genomic_DNA"/>
</dbReference>
<proteinExistence type="predicted"/>